<dbReference type="RefSeq" id="WP_025640485.1">
    <property type="nucleotide sequence ID" value="NZ_LT669839.1"/>
</dbReference>
<dbReference type="Proteomes" id="UP000245423">
    <property type="component" value="Chromosome 1"/>
</dbReference>
<dbReference type="EMBL" id="LT669839">
    <property type="protein sequence ID" value="SHD76083.1"/>
    <property type="molecule type" value="Genomic_DNA"/>
</dbReference>
<accession>A0A1M4PKT1</accession>
<evidence type="ECO:0000313" key="2">
    <source>
        <dbReference type="Proteomes" id="UP000245423"/>
    </source>
</evidence>
<evidence type="ECO:0008006" key="3">
    <source>
        <dbReference type="Google" id="ProtNLM"/>
    </source>
</evidence>
<dbReference type="OrthoDB" id="9950872at2"/>
<dbReference type="AlphaFoldDB" id="A0A1M4PKT1"/>
<reference evidence="1 2" key="1">
    <citation type="submission" date="2016-11" db="EMBL/GenBank/DDBJ databases">
        <authorList>
            <person name="Manzoor S."/>
        </authorList>
    </citation>
    <scope>NUCLEOTIDE SEQUENCE [LARGE SCALE GENOMIC DNA]</scope>
    <source>
        <strain evidence="1">Clostridium ultunense strain Esp</strain>
    </source>
</reference>
<gene>
    <name evidence="1" type="ORF">CUESP1_0701</name>
</gene>
<dbReference type="InterPro" id="IPR037208">
    <property type="entry name" value="Spo0E-like_sf"/>
</dbReference>
<dbReference type="GO" id="GO:0043937">
    <property type="term" value="P:regulation of sporulation"/>
    <property type="evidence" value="ECO:0007669"/>
    <property type="project" value="InterPro"/>
</dbReference>
<organism evidence="1 2">
    <name type="scientific">[Clostridium] ultunense Esp</name>
    <dbReference type="NCBI Taxonomy" id="1288971"/>
    <lineage>
        <taxon>Bacteria</taxon>
        <taxon>Bacillati</taxon>
        <taxon>Bacillota</taxon>
        <taxon>Tissierellia</taxon>
        <taxon>Tissierellales</taxon>
        <taxon>Tepidimicrobiaceae</taxon>
        <taxon>Schnuerera</taxon>
    </lineage>
</organism>
<proteinExistence type="predicted"/>
<keyword evidence="2" id="KW-1185">Reference proteome</keyword>
<name>A0A1M4PKT1_9FIRM</name>
<protein>
    <recommendedName>
        <fullName evidence="3">Spo0E like sporulation regulatory protein</fullName>
    </recommendedName>
</protein>
<sequence length="59" mass="7175">MIFRINRLRNLLDEQLNAEDKNWEEIEKLSKELDSMILEYWNMEGYGEGENRSNKKKLV</sequence>
<dbReference type="SUPFAM" id="SSF140500">
    <property type="entry name" value="BAS1536-like"/>
    <property type="match status" value="1"/>
</dbReference>
<evidence type="ECO:0000313" key="1">
    <source>
        <dbReference type="EMBL" id="SHD76083.1"/>
    </source>
</evidence>